<dbReference type="SUPFAM" id="SSF55083">
    <property type="entry name" value="6-hydroxymethyl-7,8-dihydropterin pyrophosphokinase, HPPK"/>
    <property type="match status" value="1"/>
</dbReference>
<dbReference type="EC" id="2.7.6.3" evidence="2"/>
<dbReference type="Gene3D" id="3.30.70.560">
    <property type="entry name" value="7,8-Dihydro-6-hydroxymethylpterin-pyrophosphokinase HPPK"/>
    <property type="match status" value="1"/>
</dbReference>
<evidence type="ECO:0000256" key="4">
    <source>
        <dbReference type="ARBA" id="ARBA00022741"/>
    </source>
</evidence>
<sequence>MTLVYIGLGANLGQPEAQLRSAFSALDALARTHLQARSRLWRTPAWGHSRNRITATPRLAWKRR</sequence>
<keyword evidence="5 9" id="KW-0418">Kinase</keyword>
<reference evidence="9" key="2">
    <citation type="journal article" date="2014" name="ISME J.">
        <title>Microbial stratification in low pH oxic and suboxic macroscopic growths along an acid mine drainage.</title>
        <authorList>
            <person name="Mendez-Garcia C."/>
            <person name="Mesa V."/>
            <person name="Sprenger R.R."/>
            <person name="Richter M."/>
            <person name="Diez M.S."/>
            <person name="Solano J."/>
            <person name="Bargiela R."/>
            <person name="Golyshina O.V."/>
            <person name="Manteca A."/>
            <person name="Ramos J.L."/>
            <person name="Gallego J.R."/>
            <person name="Llorente I."/>
            <person name="Martins Dos Santos V.A."/>
            <person name="Jensen O.N."/>
            <person name="Pelaez A.I."/>
            <person name="Sanchez J."/>
            <person name="Ferrer M."/>
        </authorList>
    </citation>
    <scope>NUCLEOTIDE SEQUENCE</scope>
</reference>
<dbReference type="AlphaFoldDB" id="T1BYX6"/>
<keyword evidence="3" id="KW-0808">Transferase</keyword>
<evidence type="ECO:0000256" key="1">
    <source>
        <dbReference type="ARBA" id="ARBA00005051"/>
    </source>
</evidence>
<evidence type="ECO:0000256" key="3">
    <source>
        <dbReference type="ARBA" id="ARBA00022679"/>
    </source>
</evidence>
<keyword evidence="4" id="KW-0547">Nucleotide-binding</keyword>
<organism evidence="9">
    <name type="scientific">mine drainage metagenome</name>
    <dbReference type="NCBI Taxonomy" id="410659"/>
    <lineage>
        <taxon>unclassified sequences</taxon>
        <taxon>metagenomes</taxon>
        <taxon>ecological metagenomes</taxon>
    </lineage>
</organism>
<keyword evidence="7" id="KW-0289">Folate biosynthesis</keyword>
<evidence type="ECO:0000256" key="5">
    <source>
        <dbReference type="ARBA" id="ARBA00022777"/>
    </source>
</evidence>
<feature type="domain" description="7,8-dihydro-6-hydroxymethylpterin-pyrophosphokinase" evidence="8">
    <location>
        <begin position="5"/>
        <end position="48"/>
    </location>
</feature>
<comment type="caution">
    <text evidence="9">The sequence shown here is derived from an EMBL/GenBank/DDBJ whole genome shotgun (WGS) entry which is preliminary data.</text>
</comment>
<proteinExistence type="predicted"/>
<accession>T1BYX6</accession>
<evidence type="ECO:0000313" key="9">
    <source>
        <dbReference type="EMBL" id="EQD78476.1"/>
    </source>
</evidence>
<evidence type="ECO:0000256" key="7">
    <source>
        <dbReference type="ARBA" id="ARBA00022909"/>
    </source>
</evidence>
<evidence type="ECO:0000256" key="2">
    <source>
        <dbReference type="ARBA" id="ARBA00013253"/>
    </source>
</evidence>
<dbReference type="GO" id="GO:0003848">
    <property type="term" value="F:2-amino-4-hydroxy-6-hydroxymethyldihydropteridine diphosphokinase activity"/>
    <property type="evidence" value="ECO:0007669"/>
    <property type="project" value="UniProtKB-EC"/>
</dbReference>
<gene>
    <name evidence="9" type="ORF">B1B_00701</name>
</gene>
<comment type="pathway">
    <text evidence="1">Cofactor biosynthesis; tetrahydrofolate biosynthesis; 2-amino-4-hydroxy-6-hydroxymethyl-7,8-dihydropteridine diphosphate from 7,8-dihydroneopterin triphosphate: step 4/4.</text>
</comment>
<dbReference type="InterPro" id="IPR035907">
    <property type="entry name" value="Hppk_sf"/>
</dbReference>
<name>T1BYX6_9ZZZZ</name>
<dbReference type="GO" id="GO:0016301">
    <property type="term" value="F:kinase activity"/>
    <property type="evidence" value="ECO:0007669"/>
    <property type="project" value="UniProtKB-KW"/>
</dbReference>
<dbReference type="InterPro" id="IPR000550">
    <property type="entry name" value="Hppk"/>
</dbReference>
<reference evidence="9" key="1">
    <citation type="submission" date="2013-08" db="EMBL/GenBank/DDBJ databases">
        <authorList>
            <person name="Mendez C."/>
            <person name="Richter M."/>
            <person name="Ferrer M."/>
            <person name="Sanchez J."/>
        </authorList>
    </citation>
    <scope>NUCLEOTIDE SEQUENCE</scope>
</reference>
<dbReference type="EMBL" id="AUZY01000519">
    <property type="protein sequence ID" value="EQD78476.1"/>
    <property type="molecule type" value="Genomic_DNA"/>
</dbReference>
<protein>
    <recommendedName>
        <fullName evidence="2">2-amino-4-hydroxy-6-hydroxymethyldihydropteridine diphosphokinase</fullName>
        <ecNumber evidence="2">2.7.6.3</ecNumber>
    </recommendedName>
</protein>
<keyword evidence="6" id="KW-0067">ATP-binding</keyword>
<evidence type="ECO:0000256" key="6">
    <source>
        <dbReference type="ARBA" id="ARBA00022840"/>
    </source>
</evidence>
<dbReference type="GO" id="GO:0005524">
    <property type="term" value="F:ATP binding"/>
    <property type="evidence" value="ECO:0007669"/>
    <property type="project" value="UniProtKB-KW"/>
</dbReference>
<dbReference type="Pfam" id="PF01288">
    <property type="entry name" value="HPPK"/>
    <property type="match status" value="1"/>
</dbReference>
<dbReference type="GO" id="GO:0046656">
    <property type="term" value="P:folic acid biosynthetic process"/>
    <property type="evidence" value="ECO:0007669"/>
    <property type="project" value="UniProtKB-KW"/>
</dbReference>
<evidence type="ECO:0000259" key="8">
    <source>
        <dbReference type="Pfam" id="PF01288"/>
    </source>
</evidence>